<dbReference type="Proteomes" id="UP000335636">
    <property type="component" value="Unassembled WGS sequence"/>
</dbReference>
<name>A0A5E4AY67_MARMO</name>
<reference evidence="2" key="2">
    <citation type="submission" date="2020-08" db="EMBL/GenBank/DDBJ databases">
        <authorList>
            <person name="Shumante A."/>
            <person name="Zimin A.V."/>
            <person name="Puiu D."/>
            <person name="Salzberg S.L."/>
        </authorList>
    </citation>
    <scope>NUCLEOTIDE SEQUENCE</scope>
    <source>
        <strain evidence="2">WC2-LM</strain>
        <tissue evidence="2">Liver</tissue>
    </source>
</reference>
<evidence type="ECO:0000313" key="4">
    <source>
        <dbReference type="Proteomes" id="UP000335636"/>
    </source>
</evidence>
<gene>
    <name evidence="2" type="ORF">GHT09_004934</name>
    <name evidence="3" type="ORF">MONAX_5E031113</name>
</gene>
<evidence type="ECO:0000313" key="3">
    <source>
        <dbReference type="EMBL" id="VTJ62433.1"/>
    </source>
</evidence>
<reference evidence="3 4" key="1">
    <citation type="submission" date="2019-04" db="EMBL/GenBank/DDBJ databases">
        <authorList>
            <person name="Alioto T."/>
            <person name="Alioto T."/>
        </authorList>
    </citation>
    <scope>NUCLEOTIDE SEQUENCE [LARGE SCALE GENOMIC DNA]</scope>
</reference>
<sequence length="96" mass="9876">MPRSRHPKGGEEGPLPGQASAESTESCACALNAAGPSNRSSDSSNRRNGEYPPGLLAKAEMRLGLEKGDCEVLRAAGFSNSGRESIADVGSVESEA</sequence>
<organism evidence="3 4">
    <name type="scientific">Marmota monax</name>
    <name type="common">Woodchuck</name>
    <dbReference type="NCBI Taxonomy" id="9995"/>
    <lineage>
        <taxon>Eukaryota</taxon>
        <taxon>Metazoa</taxon>
        <taxon>Chordata</taxon>
        <taxon>Craniata</taxon>
        <taxon>Vertebrata</taxon>
        <taxon>Euteleostomi</taxon>
        <taxon>Mammalia</taxon>
        <taxon>Eutheria</taxon>
        <taxon>Euarchontoglires</taxon>
        <taxon>Glires</taxon>
        <taxon>Rodentia</taxon>
        <taxon>Sciuromorpha</taxon>
        <taxon>Sciuridae</taxon>
        <taxon>Xerinae</taxon>
        <taxon>Marmotini</taxon>
        <taxon>Marmota</taxon>
    </lineage>
</organism>
<dbReference type="Proteomes" id="UP000662637">
    <property type="component" value="Unassembled WGS sequence"/>
</dbReference>
<dbReference type="EMBL" id="CABDUW010000201">
    <property type="protein sequence ID" value="VTJ62433.1"/>
    <property type="molecule type" value="Genomic_DNA"/>
</dbReference>
<feature type="region of interest" description="Disordered" evidence="1">
    <location>
        <begin position="1"/>
        <end position="53"/>
    </location>
</feature>
<protein>
    <submittedName>
        <fullName evidence="3">Uncharacterized protein</fullName>
    </submittedName>
</protein>
<dbReference type="AlphaFoldDB" id="A0A5E4AY67"/>
<accession>A0A5E4AY67</accession>
<evidence type="ECO:0000256" key="1">
    <source>
        <dbReference type="SAM" id="MobiDB-lite"/>
    </source>
</evidence>
<proteinExistence type="predicted"/>
<keyword evidence="4" id="KW-1185">Reference proteome</keyword>
<feature type="compositionally biased region" description="Low complexity" evidence="1">
    <location>
        <begin position="19"/>
        <end position="30"/>
    </location>
</feature>
<dbReference type="EMBL" id="WJEC01000354">
    <property type="protein sequence ID" value="KAF7483598.1"/>
    <property type="molecule type" value="Genomic_DNA"/>
</dbReference>
<evidence type="ECO:0000313" key="2">
    <source>
        <dbReference type="EMBL" id="KAF7483598.1"/>
    </source>
</evidence>